<dbReference type="VEuPathDB" id="PlasmoDB:POWCR01_000222500"/>
<organism evidence="2 3">
    <name type="scientific">Plasmodium ovale</name>
    <name type="common">malaria parasite P. ovale</name>
    <dbReference type="NCBI Taxonomy" id="36330"/>
    <lineage>
        <taxon>Eukaryota</taxon>
        <taxon>Sar</taxon>
        <taxon>Alveolata</taxon>
        <taxon>Apicomplexa</taxon>
        <taxon>Aconoidasida</taxon>
        <taxon>Haemosporida</taxon>
        <taxon>Plasmodiidae</taxon>
        <taxon>Plasmodium</taxon>
        <taxon>Plasmodium (Plasmodium)</taxon>
    </lineage>
</organism>
<dbReference type="OrthoDB" id="388245at2759"/>
<evidence type="ECO:0000256" key="1">
    <source>
        <dbReference type="SAM" id="Phobius"/>
    </source>
</evidence>
<evidence type="ECO:0000313" key="3">
    <source>
        <dbReference type="Proteomes" id="UP000243200"/>
    </source>
</evidence>
<protein>
    <submittedName>
        <fullName evidence="2">Plasmodium vivax Vir protein, putative</fullName>
    </submittedName>
</protein>
<sequence>MLDFRQFENNSNLLDLPAFKTYVELNTIKVDYKCDYVCKPTEYLSKYFHGFDTVCKELAKSLKYLYNDSKAKENQEKLCRYISFWVHEKFSGPDFIKVKNSYNQYMKHLTDTWNNINDLLVDPGNYACKPEFYNINMEDIKKRKILYDYCENYDTMSSKIFDHENGDCKKYYDYLKRMKKLHRDFENVWSVQDDKVPQFIKDCENHPPSASLTATSCMSIEKERGTHEEEEEEDELVPTLEDMDSLEHGNEDSSNVMFILLPFFGILFSIFFSYKYTSLGSRLRSFLLSNKIIRSTIDRKEVEKYTTPSNEHINENLYENFLNVGYTSM</sequence>
<dbReference type="Pfam" id="PF05795">
    <property type="entry name" value="Plasmodium_Vir"/>
    <property type="match status" value="1"/>
</dbReference>
<evidence type="ECO:0000313" key="2">
    <source>
        <dbReference type="EMBL" id="SBT74491.1"/>
    </source>
</evidence>
<proteinExistence type="predicted"/>
<dbReference type="AlphaFoldDB" id="A0A1C3KKJ6"/>
<feature type="transmembrane region" description="Helical" evidence="1">
    <location>
        <begin position="256"/>
        <end position="274"/>
    </location>
</feature>
<reference evidence="2 3" key="1">
    <citation type="submission" date="2016-06" db="EMBL/GenBank/DDBJ databases">
        <authorList>
            <consortium name="Pathogen Informatics"/>
        </authorList>
    </citation>
    <scope>NUCLEOTIDE SEQUENCE [LARGE SCALE GENOMIC DNA]</scope>
</reference>
<keyword evidence="1" id="KW-0812">Transmembrane</keyword>
<gene>
    <name evidence="2" type="primary">PowCR01_000222500</name>
    <name evidence="2" type="ORF">POWCR01_000222500</name>
</gene>
<dbReference type="InterPro" id="IPR008780">
    <property type="entry name" value="Plasmodium_Vir"/>
</dbReference>
<dbReference type="Proteomes" id="UP000243200">
    <property type="component" value="Unassembled WGS sequence"/>
</dbReference>
<name>A0A1C3KKJ6_PLAOA</name>
<accession>A0A1C3KKJ6</accession>
<dbReference type="EMBL" id="FLRJ01000717">
    <property type="protein sequence ID" value="SBT74491.1"/>
    <property type="molecule type" value="Genomic_DNA"/>
</dbReference>
<keyword evidence="1" id="KW-1133">Transmembrane helix</keyword>
<keyword evidence="1" id="KW-0472">Membrane</keyword>